<reference evidence="3 4" key="1">
    <citation type="submission" date="2020-03" db="EMBL/GenBank/DDBJ databases">
        <title>Vagococcus sp. nov., isolated from beetles.</title>
        <authorList>
            <person name="Hyun D.-W."/>
            <person name="Bae J.-W."/>
        </authorList>
    </citation>
    <scope>NUCLEOTIDE SEQUENCE [LARGE SCALE GENOMIC DNA]</scope>
    <source>
        <strain evidence="3 4">HDW17A</strain>
    </source>
</reference>
<keyword evidence="2" id="KW-0732">Signal</keyword>
<dbReference type="EMBL" id="CP049886">
    <property type="protein sequence ID" value="QIL46936.1"/>
    <property type="molecule type" value="Genomic_DNA"/>
</dbReference>
<evidence type="ECO:0000256" key="2">
    <source>
        <dbReference type="SAM" id="SignalP"/>
    </source>
</evidence>
<dbReference type="PROSITE" id="PS51257">
    <property type="entry name" value="PROKAR_LIPOPROTEIN"/>
    <property type="match status" value="1"/>
</dbReference>
<feature type="chain" id="PRO_5038993446" description="Cell-wall binding lipoprotein" evidence="2">
    <location>
        <begin position="25"/>
        <end position="214"/>
    </location>
</feature>
<feature type="signal peptide" evidence="2">
    <location>
        <begin position="1"/>
        <end position="24"/>
    </location>
</feature>
<dbReference type="RefSeq" id="WP_166008323.1">
    <property type="nucleotide sequence ID" value="NZ_CP049886.1"/>
</dbReference>
<feature type="coiled-coil region" evidence="1">
    <location>
        <begin position="27"/>
        <end position="61"/>
    </location>
</feature>
<dbReference type="Proteomes" id="UP000500890">
    <property type="component" value="Chromosome"/>
</dbReference>
<accession>A0A6G8APK7</accession>
<name>A0A6G8APK7_9ENTE</name>
<evidence type="ECO:0000313" key="4">
    <source>
        <dbReference type="Proteomes" id="UP000500890"/>
    </source>
</evidence>
<evidence type="ECO:0000256" key="1">
    <source>
        <dbReference type="SAM" id="Coils"/>
    </source>
</evidence>
<dbReference type="AlphaFoldDB" id="A0A6G8APK7"/>
<keyword evidence="4" id="KW-1185">Reference proteome</keyword>
<protein>
    <recommendedName>
        <fullName evidence="5">Cell-wall binding lipoprotein</fullName>
    </recommendedName>
</protein>
<evidence type="ECO:0008006" key="5">
    <source>
        <dbReference type="Google" id="ProtNLM"/>
    </source>
</evidence>
<organism evidence="3 4">
    <name type="scientific">Vagococcus coleopterorum</name>
    <dbReference type="NCBI Taxonomy" id="2714946"/>
    <lineage>
        <taxon>Bacteria</taxon>
        <taxon>Bacillati</taxon>
        <taxon>Bacillota</taxon>
        <taxon>Bacilli</taxon>
        <taxon>Lactobacillales</taxon>
        <taxon>Enterococcaceae</taxon>
        <taxon>Vagococcus</taxon>
    </lineage>
</organism>
<keyword evidence="1" id="KW-0175">Coiled coil</keyword>
<sequence>MTKKPLLYMSLAAILFLLVGCGITQELDQAKTELNSAKDTMANQKNTYKQLEDSVATFAQDLRADLANSKNKAFSETDKQLNLEKLAHRQELLKELEDQNKTLMQQKKQLIAINKKNGVDVDYDSLKQITNSLAILKSNFEAVESFATVNFEQEEDFYNDLPKDPEAELTMIERGYGSMALIAEEAQANIDYTTKLIKEFLKAAPENPVRENGK</sequence>
<evidence type="ECO:0000313" key="3">
    <source>
        <dbReference type="EMBL" id="QIL46936.1"/>
    </source>
</evidence>
<dbReference type="KEGG" id="vah:G7081_07525"/>
<proteinExistence type="predicted"/>
<feature type="coiled-coil region" evidence="1">
    <location>
        <begin position="86"/>
        <end position="116"/>
    </location>
</feature>
<gene>
    <name evidence="3" type="ORF">G7081_07525</name>
</gene>